<keyword evidence="2" id="KW-1185">Reference proteome</keyword>
<dbReference type="EMBL" id="CM042888">
    <property type="protein sequence ID" value="KAI4325581.1"/>
    <property type="molecule type" value="Genomic_DNA"/>
</dbReference>
<evidence type="ECO:0000313" key="2">
    <source>
        <dbReference type="Proteomes" id="UP001057402"/>
    </source>
</evidence>
<proteinExistence type="predicted"/>
<dbReference type="Proteomes" id="UP001057402">
    <property type="component" value="Chromosome 9"/>
</dbReference>
<reference evidence="2" key="1">
    <citation type="journal article" date="2023" name="Front. Plant Sci.">
        <title>Chromosomal-level genome assembly of Melastoma candidum provides insights into trichome evolution.</title>
        <authorList>
            <person name="Zhong Y."/>
            <person name="Wu W."/>
            <person name="Sun C."/>
            <person name="Zou P."/>
            <person name="Liu Y."/>
            <person name="Dai S."/>
            <person name="Zhou R."/>
        </authorList>
    </citation>
    <scope>NUCLEOTIDE SEQUENCE [LARGE SCALE GENOMIC DNA]</scope>
</reference>
<protein>
    <submittedName>
        <fullName evidence="1">Uncharacterized protein</fullName>
    </submittedName>
</protein>
<accession>A0ACB9MNA5</accession>
<organism evidence="1 2">
    <name type="scientific">Melastoma candidum</name>
    <dbReference type="NCBI Taxonomy" id="119954"/>
    <lineage>
        <taxon>Eukaryota</taxon>
        <taxon>Viridiplantae</taxon>
        <taxon>Streptophyta</taxon>
        <taxon>Embryophyta</taxon>
        <taxon>Tracheophyta</taxon>
        <taxon>Spermatophyta</taxon>
        <taxon>Magnoliopsida</taxon>
        <taxon>eudicotyledons</taxon>
        <taxon>Gunneridae</taxon>
        <taxon>Pentapetalae</taxon>
        <taxon>rosids</taxon>
        <taxon>malvids</taxon>
        <taxon>Myrtales</taxon>
        <taxon>Melastomataceae</taxon>
        <taxon>Melastomatoideae</taxon>
        <taxon>Melastomateae</taxon>
        <taxon>Melastoma</taxon>
    </lineage>
</organism>
<evidence type="ECO:0000313" key="1">
    <source>
        <dbReference type="EMBL" id="KAI4325581.1"/>
    </source>
</evidence>
<name>A0ACB9MNA5_9MYRT</name>
<sequence length="176" mass="19152">MLCLELWYNAILVLLTGYMKNASVAISAFSICLNISSWEFMICLGFLVGVSVRVSNELGRGNAKAAHFAVKPVFSGVAVGCGRQGMVAWVNIGSYYVIGIPLGVVLGYVANLDVQGIWIGMIIGVAIQTLVLGTIIWRTNWDAQVEKAAERLSKWFLQKPEDDEPEDSAQEAPNGR</sequence>
<gene>
    <name evidence="1" type="ORF">MLD38_030966</name>
</gene>
<comment type="caution">
    <text evidence="1">The sequence shown here is derived from an EMBL/GenBank/DDBJ whole genome shotgun (WGS) entry which is preliminary data.</text>
</comment>